<dbReference type="Gene3D" id="3.50.50.60">
    <property type="entry name" value="FAD/NAD(P)-binding domain"/>
    <property type="match status" value="1"/>
</dbReference>
<dbReference type="Pfam" id="PF04820">
    <property type="entry name" value="Trp_halogenase"/>
    <property type="match status" value="1"/>
</dbReference>
<dbReference type="Proteomes" id="UP000198339">
    <property type="component" value="Unassembled WGS sequence"/>
</dbReference>
<dbReference type="AlphaFoldDB" id="A0A239DC42"/>
<gene>
    <name evidence="3" type="ORF">SAMN06295955_101198</name>
</gene>
<dbReference type="RefSeq" id="WP_089214126.1">
    <property type="nucleotide sequence ID" value="NZ_FZPA01000001.1"/>
</dbReference>
<evidence type="ECO:0000256" key="2">
    <source>
        <dbReference type="PIRSR" id="PIRSR011396-2"/>
    </source>
</evidence>
<feature type="active site" evidence="1">
    <location>
        <position position="77"/>
    </location>
</feature>
<keyword evidence="2" id="KW-0274">FAD</keyword>
<dbReference type="GO" id="GO:0000166">
    <property type="term" value="F:nucleotide binding"/>
    <property type="evidence" value="ECO:0007669"/>
    <property type="project" value="UniProtKB-KW"/>
</dbReference>
<dbReference type="SUPFAM" id="SSF51905">
    <property type="entry name" value="FAD/NAD(P)-binding domain"/>
    <property type="match status" value="1"/>
</dbReference>
<sequence length="511" mass="55325">MDQMIGSVVILGGGTAGWLSACRVAAARPDLDVTLIEAPDIPTIGVGEGTWPTMRATLAAIGIDEAEFLTACDGSFKQGSRFDGWVDGGADDSYLHPFTPPPAMPAGDLIAAWRDAGDGADFAHAMTPQAAVCARNLAPRQRTMPAYQGALNYAYHLDAGKFAALLRRHAVQRLGVRHIADQVIEVCAGEAGDVAALVTRDLGAVAGDFFIDCSGHAAMLIGGHCGVGWIDRSDVLINDRALAAQVPTAPVAPIASQTVATAHRAGWVWDIALPSRRGIGCVYASRFMGDDAAEAELRAYIARNVPGAPEVPVRRLAFPTGHRARFWRGNCVAIGLSAGFIEPLEASAIVMIELSLDALIDNFPARRAVLPVLAERFDALFRYRWDRIVEFLKLHYLLSRRDEPYWRTQRDPAHVPERLAGLLALWRDQAPSRWDFPQIDEIFSAESHQYILYGMGYPVPGRLVASDRARAAIAENMRRARALAAALPANRDYLDALLADRGAANVQMEGF</sequence>
<dbReference type="InterPro" id="IPR006905">
    <property type="entry name" value="Flavin_halogenase"/>
</dbReference>
<organism evidence="3 4">
    <name type="scientific">Sphingopyxis indica</name>
    <dbReference type="NCBI Taxonomy" id="436663"/>
    <lineage>
        <taxon>Bacteria</taxon>
        <taxon>Pseudomonadati</taxon>
        <taxon>Pseudomonadota</taxon>
        <taxon>Alphaproteobacteria</taxon>
        <taxon>Sphingomonadales</taxon>
        <taxon>Sphingomonadaceae</taxon>
        <taxon>Sphingopyxis</taxon>
    </lineage>
</organism>
<name>A0A239DC42_9SPHN</name>
<dbReference type="PIRSF" id="PIRSF011396">
    <property type="entry name" value="Trp_halogenase"/>
    <property type="match status" value="1"/>
</dbReference>
<feature type="binding site" evidence="2">
    <location>
        <position position="349"/>
    </location>
    <ligand>
        <name>FAD</name>
        <dbReference type="ChEBI" id="CHEBI:57692"/>
    </ligand>
</feature>
<dbReference type="PANTHER" id="PTHR43747">
    <property type="entry name" value="FAD-BINDING PROTEIN"/>
    <property type="match status" value="1"/>
</dbReference>
<feature type="binding site" evidence="2">
    <location>
        <position position="345"/>
    </location>
    <ligand>
        <name>L-tryptophan</name>
        <dbReference type="ChEBI" id="CHEBI:57912"/>
    </ligand>
</feature>
<accession>A0A239DC42</accession>
<reference evidence="3 4" key="1">
    <citation type="submission" date="2017-06" db="EMBL/GenBank/DDBJ databases">
        <authorList>
            <person name="Kim H.J."/>
            <person name="Triplett B.A."/>
        </authorList>
    </citation>
    <scope>NUCLEOTIDE SEQUENCE [LARGE SCALE GENOMIC DNA]</scope>
    <source>
        <strain evidence="3 4">DS15</strain>
    </source>
</reference>
<evidence type="ECO:0000256" key="1">
    <source>
        <dbReference type="PIRSR" id="PIRSR011396-1"/>
    </source>
</evidence>
<dbReference type="InterPro" id="IPR050816">
    <property type="entry name" value="Flavin-dep_Halogenase_NPB"/>
</dbReference>
<evidence type="ECO:0000313" key="4">
    <source>
        <dbReference type="Proteomes" id="UP000198339"/>
    </source>
</evidence>
<evidence type="ECO:0000313" key="3">
    <source>
        <dbReference type="EMBL" id="SNS29976.1"/>
    </source>
</evidence>
<proteinExistence type="predicted"/>
<dbReference type="OrthoDB" id="7387345at2"/>
<dbReference type="EMBL" id="FZPA01000001">
    <property type="protein sequence ID" value="SNS29976.1"/>
    <property type="molecule type" value="Genomic_DNA"/>
</dbReference>
<feature type="binding site" evidence="2">
    <location>
        <position position="183"/>
    </location>
    <ligand>
        <name>FAD</name>
        <dbReference type="ChEBI" id="CHEBI:57692"/>
    </ligand>
</feature>
<dbReference type="InterPro" id="IPR036188">
    <property type="entry name" value="FAD/NAD-bd_sf"/>
</dbReference>
<feature type="binding site" evidence="2">
    <location>
        <position position="77"/>
    </location>
    <ligand>
        <name>7-chloro-L-tryptophan</name>
        <dbReference type="ChEBI" id="CHEBI:58713"/>
    </ligand>
</feature>
<dbReference type="GO" id="GO:0004497">
    <property type="term" value="F:monooxygenase activity"/>
    <property type="evidence" value="ECO:0007669"/>
    <property type="project" value="InterPro"/>
</dbReference>
<protein>
    <submittedName>
        <fullName evidence="3">Tryptophan halogenase</fullName>
    </submittedName>
</protein>
<dbReference type="InterPro" id="IPR033856">
    <property type="entry name" value="Trp_halogen"/>
</dbReference>
<keyword evidence="2" id="KW-0285">Flavoprotein</keyword>
<feature type="binding site" evidence="2">
    <location>
        <position position="336"/>
    </location>
    <ligand>
        <name>FAD</name>
        <dbReference type="ChEBI" id="CHEBI:57692"/>
    </ligand>
</feature>
<keyword evidence="4" id="KW-1185">Reference proteome</keyword>
<feature type="binding site" evidence="2">
    <location>
        <begin position="13"/>
        <end position="16"/>
    </location>
    <ligand>
        <name>FAD</name>
        <dbReference type="ChEBI" id="CHEBI:57692"/>
    </ligand>
</feature>
<dbReference type="PANTHER" id="PTHR43747:SF4">
    <property type="entry name" value="FLAVIN-DEPENDENT TRYPTOPHAN HALOGENASE"/>
    <property type="match status" value="1"/>
</dbReference>
<keyword evidence="2" id="KW-0547">Nucleotide-binding</keyword>